<proteinExistence type="predicted"/>
<dbReference type="Gene3D" id="3.40.109.10">
    <property type="entry name" value="NADH Oxidase"/>
    <property type="match status" value="2"/>
</dbReference>
<gene>
    <name evidence="3" type="ORF">GCM10012287_29840</name>
</gene>
<evidence type="ECO:0000259" key="2">
    <source>
        <dbReference type="Pfam" id="PF00881"/>
    </source>
</evidence>
<keyword evidence="4" id="KW-1185">Reference proteome</keyword>
<organism evidence="3 4">
    <name type="scientific">Streptomyces daqingensis</name>
    <dbReference type="NCBI Taxonomy" id="1472640"/>
    <lineage>
        <taxon>Bacteria</taxon>
        <taxon>Bacillati</taxon>
        <taxon>Actinomycetota</taxon>
        <taxon>Actinomycetes</taxon>
        <taxon>Kitasatosporales</taxon>
        <taxon>Streptomycetaceae</taxon>
        <taxon>Streptomyces</taxon>
    </lineage>
</organism>
<feature type="compositionally biased region" description="Basic and acidic residues" evidence="1">
    <location>
        <begin position="217"/>
        <end position="246"/>
    </location>
</feature>
<dbReference type="RefSeq" id="WP_189037623.1">
    <property type="nucleotide sequence ID" value="NZ_BMMP01000009.1"/>
</dbReference>
<evidence type="ECO:0000256" key="1">
    <source>
        <dbReference type="SAM" id="MobiDB-lite"/>
    </source>
</evidence>
<dbReference type="InterPro" id="IPR000415">
    <property type="entry name" value="Nitroreductase-like"/>
</dbReference>
<dbReference type="Proteomes" id="UP000631535">
    <property type="component" value="Unassembled WGS sequence"/>
</dbReference>
<dbReference type="InterPro" id="IPR029479">
    <property type="entry name" value="Nitroreductase"/>
</dbReference>
<dbReference type="EMBL" id="BMMP01000009">
    <property type="protein sequence ID" value="GGO50343.1"/>
    <property type="molecule type" value="Genomic_DNA"/>
</dbReference>
<feature type="region of interest" description="Disordered" evidence="1">
    <location>
        <begin position="197"/>
        <end position="247"/>
    </location>
</feature>
<feature type="domain" description="Nitroreductase" evidence="2">
    <location>
        <begin position="5"/>
        <end position="64"/>
    </location>
</feature>
<accession>A0ABQ2MD74</accession>
<evidence type="ECO:0000313" key="3">
    <source>
        <dbReference type="EMBL" id="GGO50343.1"/>
    </source>
</evidence>
<comment type="caution">
    <text evidence="3">The sequence shown here is derived from an EMBL/GenBank/DDBJ whole genome shotgun (WGS) entry which is preliminary data.</text>
</comment>
<protein>
    <submittedName>
        <fullName evidence="3">Nitroreductase</fullName>
    </submittedName>
</protein>
<evidence type="ECO:0000313" key="4">
    <source>
        <dbReference type="Proteomes" id="UP000631535"/>
    </source>
</evidence>
<dbReference type="NCBIfam" id="NF047509">
    <property type="entry name" value="Rv3131_FMN_oxido"/>
    <property type="match status" value="1"/>
</dbReference>
<dbReference type="PANTHER" id="PTHR23026">
    <property type="entry name" value="NADPH NITROREDUCTASE"/>
    <property type="match status" value="1"/>
</dbReference>
<name>A0ABQ2MD74_9ACTN</name>
<dbReference type="InterPro" id="IPR050627">
    <property type="entry name" value="Nitroreductase/BluB"/>
</dbReference>
<dbReference type="PANTHER" id="PTHR23026:SF123">
    <property type="entry name" value="NAD(P)H NITROREDUCTASE RV3131-RELATED"/>
    <property type="match status" value="1"/>
</dbReference>
<dbReference type="Pfam" id="PF00881">
    <property type="entry name" value="Nitroreductase"/>
    <property type="match status" value="1"/>
</dbReference>
<reference evidence="4" key="1">
    <citation type="journal article" date="2019" name="Int. J. Syst. Evol. Microbiol.">
        <title>The Global Catalogue of Microorganisms (GCM) 10K type strain sequencing project: providing services to taxonomists for standard genome sequencing and annotation.</title>
        <authorList>
            <consortium name="The Broad Institute Genomics Platform"/>
            <consortium name="The Broad Institute Genome Sequencing Center for Infectious Disease"/>
            <person name="Wu L."/>
            <person name="Ma J."/>
        </authorList>
    </citation>
    <scope>NUCLEOTIDE SEQUENCE [LARGE SCALE GENOMIC DNA]</scope>
    <source>
        <strain evidence="4">CGMCC 4.7178</strain>
    </source>
</reference>
<sequence length="337" mass="37178">MHPTSFTDDEVVESLVRDASTAPSMHNAQPWRFRYRRADHSITLYAHFGRGMSQSDPQMRSLHVGCGAALFNLRVAALHAGFRPVTRLLPDPADPQTLATVTLMDTGNSIDPDVARLHSAIAERRKNHYPYAERPIPSPLVNLLVDQVRAEGARLAFISGWHLALVLDLIEQAELDSHRLGDPEEARLFRTGVTLEGTSSAGPHVVEGMSDNALGPAERDERTPPRDSSRAPAETGRRSQSDDRPVPHLGLIYTEQDRPADWLAAGQAMERLLLVATREGLASSFATQALERTELRWLLRDPVWGTGPVQTVIRLTYGPRGEPMQPRPAGDVLDIVP</sequence>
<dbReference type="SUPFAM" id="SSF55469">
    <property type="entry name" value="FMN-dependent nitroreductase-like"/>
    <property type="match status" value="1"/>
</dbReference>